<keyword evidence="3" id="KW-1185">Reference proteome</keyword>
<sequence>MENFRSTTTAQLCPQQFKYITCRSDSSACFLFSSPVPLPMNPPTSDPNMPDNGRRLSAPEEVEEEEKRFLPWCRDLRPDFTFWP</sequence>
<accession>A0A314L5E2</accession>
<evidence type="ECO:0000313" key="2">
    <source>
        <dbReference type="EMBL" id="OIT36752.1"/>
    </source>
</evidence>
<dbReference type="Gramene" id="OIT36752">
    <property type="protein sequence ID" value="OIT36752"/>
    <property type="gene ID" value="A4A49_30991"/>
</dbReference>
<proteinExistence type="predicted"/>
<reference evidence="2" key="1">
    <citation type="submission" date="2016-11" db="EMBL/GenBank/DDBJ databases">
        <title>The genome of Nicotiana attenuata.</title>
        <authorList>
            <person name="Xu S."/>
            <person name="Brockmoeller T."/>
            <person name="Gaquerel E."/>
            <person name="Navarro A."/>
            <person name="Kuhl H."/>
            <person name="Gase K."/>
            <person name="Ling Z."/>
            <person name="Zhou W."/>
            <person name="Kreitzer C."/>
            <person name="Stanke M."/>
            <person name="Tang H."/>
            <person name="Lyons E."/>
            <person name="Pandey P."/>
            <person name="Pandey S.P."/>
            <person name="Timmermann B."/>
            <person name="Baldwin I.T."/>
        </authorList>
    </citation>
    <scope>NUCLEOTIDE SEQUENCE [LARGE SCALE GENOMIC DNA]</scope>
    <source>
        <strain evidence="2">UT</strain>
    </source>
</reference>
<evidence type="ECO:0000256" key="1">
    <source>
        <dbReference type="SAM" id="MobiDB-lite"/>
    </source>
</evidence>
<dbReference type="Proteomes" id="UP000187609">
    <property type="component" value="Unassembled WGS sequence"/>
</dbReference>
<comment type="caution">
    <text evidence="2">The sequence shown here is derived from an EMBL/GenBank/DDBJ whole genome shotgun (WGS) entry which is preliminary data.</text>
</comment>
<organism evidence="2 3">
    <name type="scientific">Nicotiana attenuata</name>
    <name type="common">Coyote tobacco</name>
    <dbReference type="NCBI Taxonomy" id="49451"/>
    <lineage>
        <taxon>Eukaryota</taxon>
        <taxon>Viridiplantae</taxon>
        <taxon>Streptophyta</taxon>
        <taxon>Embryophyta</taxon>
        <taxon>Tracheophyta</taxon>
        <taxon>Spermatophyta</taxon>
        <taxon>Magnoliopsida</taxon>
        <taxon>eudicotyledons</taxon>
        <taxon>Gunneridae</taxon>
        <taxon>Pentapetalae</taxon>
        <taxon>asterids</taxon>
        <taxon>lamiids</taxon>
        <taxon>Solanales</taxon>
        <taxon>Solanaceae</taxon>
        <taxon>Nicotianoideae</taxon>
        <taxon>Nicotianeae</taxon>
        <taxon>Nicotiana</taxon>
    </lineage>
</organism>
<evidence type="ECO:0000313" key="3">
    <source>
        <dbReference type="Proteomes" id="UP000187609"/>
    </source>
</evidence>
<dbReference type="EMBL" id="MJEQ01000394">
    <property type="protein sequence ID" value="OIT36752.1"/>
    <property type="molecule type" value="Genomic_DNA"/>
</dbReference>
<gene>
    <name evidence="2" type="ORF">A4A49_30991</name>
</gene>
<name>A0A314L5E2_NICAT</name>
<protein>
    <submittedName>
        <fullName evidence="2">Uncharacterized protein</fullName>
    </submittedName>
</protein>
<dbReference type="AlphaFoldDB" id="A0A314L5E2"/>
<feature type="region of interest" description="Disordered" evidence="1">
    <location>
        <begin position="40"/>
        <end position="61"/>
    </location>
</feature>